<sequence length="206" mass="23011">MKLYSAGDKSKAICETCQDMVETTFLYRDVPFDDGTGKVKDILASVCDRCGEVVAIPAQSLPAIRRAREKVEVSLEAQVPASDIEILDAAATRISERASVRHRKFLLAFYVRKMARDPQGAERIKQLFLEAKAAKPKAKVKVPRKRLSFKVSHDFEEEFAAFAKISGLKKTQVLRGVVREIRSDLVAPEYPASLPQLRELVATMES</sequence>
<proteinExistence type="predicted"/>
<reference evidence="1 2" key="1">
    <citation type="submission" date="2019-05" db="EMBL/GenBank/DDBJ databases">
        <title>Roseovarius bejariae sp. nov., a moderately halophylic bacterium isolated from a saline soil in Rambla Salada (Murcia).</title>
        <authorList>
            <person name="Castro D.J."/>
            <person name="Gomez-Altuve A."/>
            <person name="Reina J.C."/>
            <person name="Rodriguez M."/>
            <person name="Sampedro I."/>
            <person name="Llamas I."/>
            <person name="Martinez-Checa F."/>
        </authorList>
    </citation>
    <scope>NUCLEOTIDE SEQUENCE [LARGE SCALE GENOMIC DNA]</scope>
    <source>
        <strain evidence="1 2">A21</strain>
    </source>
</reference>
<dbReference type="OrthoDB" id="6116181at2"/>
<dbReference type="EMBL" id="SZWE01000001">
    <property type="protein sequence ID" value="MRU13812.1"/>
    <property type="molecule type" value="Genomic_DNA"/>
</dbReference>
<gene>
    <name evidence="1" type="ORF">FDP25_00020</name>
</gene>
<dbReference type="RefSeq" id="WP_154148145.1">
    <property type="nucleotide sequence ID" value="NZ_SZWE01000001.1"/>
</dbReference>
<protein>
    <submittedName>
        <fullName evidence="1">Uncharacterized protein</fullName>
    </submittedName>
</protein>
<keyword evidence="2" id="KW-1185">Reference proteome</keyword>
<accession>A0A844CGJ4</accession>
<evidence type="ECO:0000313" key="1">
    <source>
        <dbReference type="EMBL" id="MRU13812.1"/>
    </source>
</evidence>
<dbReference type="AlphaFoldDB" id="A0A844CGJ4"/>
<organism evidence="1 2">
    <name type="scientific">Roseovarius bejariae</name>
    <dbReference type="NCBI Taxonomy" id="2576383"/>
    <lineage>
        <taxon>Bacteria</taxon>
        <taxon>Pseudomonadati</taxon>
        <taxon>Pseudomonadota</taxon>
        <taxon>Alphaproteobacteria</taxon>
        <taxon>Rhodobacterales</taxon>
        <taxon>Roseobacteraceae</taxon>
        <taxon>Roseovarius</taxon>
    </lineage>
</organism>
<dbReference type="Proteomes" id="UP000564704">
    <property type="component" value="Unassembled WGS sequence"/>
</dbReference>
<evidence type="ECO:0000313" key="2">
    <source>
        <dbReference type="Proteomes" id="UP000564704"/>
    </source>
</evidence>
<name>A0A844CGJ4_9RHOB</name>
<comment type="caution">
    <text evidence="1">The sequence shown here is derived from an EMBL/GenBank/DDBJ whole genome shotgun (WGS) entry which is preliminary data.</text>
</comment>